<proteinExistence type="predicted"/>
<evidence type="ECO:0000313" key="4">
    <source>
        <dbReference type="Proteomes" id="UP000006038"/>
    </source>
</evidence>
<feature type="chain" id="PRO_5003774518" description="EGF-like domain-containing protein" evidence="1">
    <location>
        <begin position="25"/>
        <end position="202"/>
    </location>
</feature>
<evidence type="ECO:0000313" key="3">
    <source>
        <dbReference type="EnsemblPlants" id="OB10G18080.1"/>
    </source>
</evidence>
<evidence type="ECO:0000259" key="2">
    <source>
        <dbReference type="SMART" id="SM00181"/>
    </source>
</evidence>
<reference evidence="3" key="1">
    <citation type="journal article" date="2013" name="Nat. Commun.">
        <title>Whole-genome sequencing of Oryza brachyantha reveals mechanisms underlying Oryza genome evolution.</title>
        <authorList>
            <person name="Chen J."/>
            <person name="Huang Q."/>
            <person name="Gao D."/>
            <person name="Wang J."/>
            <person name="Lang Y."/>
            <person name="Liu T."/>
            <person name="Li B."/>
            <person name="Bai Z."/>
            <person name="Luis Goicoechea J."/>
            <person name="Liang C."/>
            <person name="Chen C."/>
            <person name="Zhang W."/>
            <person name="Sun S."/>
            <person name="Liao Y."/>
            <person name="Zhang X."/>
            <person name="Yang L."/>
            <person name="Song C."/>
            <person name="Wang M."/>
            <person name="Shi J."/>
            <person name="Liu G."/>
            <person name="Liu J."/>
            <person name="Zhou H."/>
            <person name="Zhou W."/>
            <person name="Yu Q."/>
            <person name="An N."/>
            <person name="Chen Y."/>
            <person name="Cai Q."/>
            <person name="Wang B."/>
            <person name="Liu B."/>
            <person name="Min J."/>
            <person name="Huang Y."/>
            <person name="Wu H."/>
            <person name="Li Z."/>
            <person name="Zhang Y."/>
            <person name="Yin Y."/>
            <person name="Song W."/>
            <person name="Jiang J."/>
            <person name="Jackson S.A."/>
            <person name="Wing R.A."/>
            <person name="Wang J."/>
            <person name="Chen M."/>
        </authorList>
    </citation>
    <scope>NUCLEOTIDE SEQUENCE [LARGE SCALE GENOMIC DNA]</scope>
    <source>
        <strain evidence="3">cv. IRGC 101232</strain>
    </source>
</reference>
<dbReference type="HOGENOM" id="CLU_079766_2_0_1"/>
<dbReference type="PANTHER" id="PTHR33881">
    <property type="entry name" value="NEUROGENIC LOCUS NOTCH-LIKE PROTEIN"/>
    <property type="match status" value="1"/>
</dbReference>
<feature type="domain" description="EGF-like" evidence="2">
    <location>
        <begin position="104"/>
        <end position="148"/>
    </location>
</feature>
<dbReference type="PANTHER" id="PTHR33881:SF19">
    <property type="entry name" value="OS10G0419700 PROTEIN"/>
    <property type="match status" value="1"/>
</dbReference>
<accession>J3N2R0</accession>
<dbReference type="eggNOG" id="ENOG502R7Z0">
    <property type="taxonomic scope" value="Eukaryota"/>
</dbReference>
<feature type="domain" description="EGF-like" evidence="2">
    <location>
        <begin position="34"/>
        <end position="83"/>
    </location>
</feature>
<protein>
    <recommendedName>
        <fullName evidence="2">EGF-like domain-containing protein</fullName>
    </recommendedName>
</protein>
<dbReference type="Gramene" id="OB10G18080.1">
    <property type="protein sequence ID" value="OB10G18080.1"/>
    <property type="gene ID" value="OB10G18080"/>
</dbReference>
<sequence length="202" mass="20808">MIAAPPPPPRLLLLLGVVTVVVSAAAAVAGAAPACETANCGKGRCVEQPGPFGLDTYRCDCDGGWSNMFKLIPASPCTVPNCTFDAACFNLGFTPPRGIPLTDPCVFVSCGDEGQCVKDQGFSYHCACKPGYVNMLNLTMFPCIKNCAFGMDCSALGLSPPPPPPPPSSSSSSPSPAPPGYVSSGNLLQLLLLLSLAMAHIM</sequence>
<dbReference type="OMA" id="GYTITRF"/>
<dbReference type="InterPro" id="IPR000742">
    <property type="entry name" value="EGF"/>
</dbReference>
<dbReference type="Proteomes" id="UP000006038">
    <property type="component" value="Chromosome 10"/>
</dbReference>
<keyword evidence="4" id="KW-1185">Reference proteome</keyword>
<organism evidence="3">
    <name type="scientific">Oryza brachyantha</name>
    <name type="common">malo sina</name>
    <dbReference type="NCBI Taxonomy" id="4533"/>
    <lineage>
        <taxon>Eukaryota</taxon>
        <taxon>Viridiplantae</taxon>
        <taxon>Streptophyta</taxon>
        <taxon>Embryophyta</taxon>
        <taxon>Tracheophyta</taxon>
        <taxon>Spermatophyta</taxon>
        <taxon>Magnoliopsida</taxon>
        <taxon>Liliopsida</taxon>
        <taxon>Poales</taxon>
        <taxon>Poaceae</taxon>
        <taxon>BOP clade</taxon>
        <taxon>Oryzoideae</taxon>
        <taxon>Oryzeae</taxon>
        <taxon>Oryzinae</taxon>
        <taxon>Oryza</taxon>
    </lineage>
</organism>
<dbReference type="SMART" id="SM00181">
    <property type="entry name" value="EGF"/>
    <property type="match status" value="2"/>
</dbReference>
<feature type="signal peptide" evidence="1">
    <location>
        <begin position="1"/>
        <end position="24"/>
    </location>
</feature>
<dbReference type="STRING" id="4533.J3N2R0"/>
<dbReference type="EnsemblPlants" id="OB10G18080.1">
    <property type="protein sequence ID" value="OB10G18080.1"/>
    <property type="gene ID" value="OB10G18080"/>
</dbReference>
<name>J3N2R0_ORYBR</name>
<dbReference type="AlphaFoldDB" id="J3N2R0"/>
<reference evidence="3" key="2">
    <citation type="submission" date="2013-04" db="UniProtKB">
        <authorList>
            <consortium name="EnsemblPlants"/>
        </authorList>
    </citation>
    <scope>IDENTIFICATION</scope>
</reference>
<keyword evidence="1" id="KW-0732">Signal</keyword>
<evidence type="ECO:0000256" key="1">
    <source>
        <dbReference type="SAM" id="SignalP"/>
    </source>
</evidence>